<evidence type="ECO:0000259" key="9">
    <source>
        <dbReference type="PROSITE" id="PS51373"/>
    </source>
</evidence>
<evidence type="ECO:0000256" key="4">
    <source>
        <dbReference type="ARBA" id="ARBA00022982"/>
    </source>
</evidence>
<dbReference type="GO" id="GO:0009055">
    <property type="term" value="F:electron transfer activity"/>
    <property type="evidence" value="ECO:0007669"/>
    <property type="project" value="InterPro"/>
</dbReference>
<organism evidence="10 11">
    <name type="scientific">Hydrogenophaga aromaticivorans</name>
    <dbReference type="NCBI Taxonomy" id="2610898"/>
    <lineage>
        <taxon>Bacteria</taxon>
        <taxon>Pseudomonadati</taxon>
        <taxon>Pseudomonadota</taxon>
        <taxon>Betaproteobacteria</taxon>
        <taxon>Burkholderiales</taxon>
        <taxon>Comamonadaceae</taxon>
        <taxon>Hydrogenophaga</taxon>
    </lineage>
</organism>
<comment type="subunit">
    <text evidence="7">Homodimer.</text>
</comment>
<keyword evidence="5 7" id="KW-0408">Iron</keyword>
<keyword evidence="3 7" id="KW-0479">Metal-binding</keyword>
<evidence type="ECO:0000313" key="10">
    <source>
        <dbReference type="EMBL" id="NWF43699.1"/>
    </source>
</evidence>
<evidence type="ECO:0000256" key="8">
    <source>
        <dbReference type="SAM" id="MobiDB-lite"/>
    </source>
</evidence>
<dbReference type="InterPro" id="IPR036369">
    <property type="entry name" value="HIPIP_sf"/>
</dbReference>
<proteinExistence type="inferred from homology"/>
<evidence type="ECO:0000313" key="11">
    <source>
        <dbReference type="Proteomes" id="UP000545507"/>
    </source>
</evidence>
<evidence type="ECO:0000256" key="2">
    <source>
        <dbReference type="ARBA" id="ARBA00022485"/>
    </source>
</evidence>
<dbReference type="AlphaFoldDB" id="A0A7Y8GRT2"/>
<evidence type="ECO:0000256" key="5">
    <source>
        <dbReference type="ARBA" id="ARBA00023004"/>
    </source>
</evidence>
<feature type="compositionally biased region" description="Pro residues" evidence="8">
    <location>
        <begin position="1"/>
        <end position="15"/>
    </location>
</feature>
<evidence type="ECO:0000256" key="3">
    <source>
        <dbReference type="ARBA" id="ARBA00022723"/>
    </source>
</evidence>
<dbReference type="SUPFAM" id="SSF57652">
    <property type="entry name" value="HIPIP (high potential iron protein)"/>
    <property type="match status" value="1"/>
</dbReference>
<gene>
    <name evidence="10" type="ORF">F3K02_00260</name>
</gene>
<comment type="function">
    <text evidence="7">Specific class of high-redox-potential 4Fe-4S ferredoxins. Functions in anaerobic electron transport in most purple and in some other photosynthetic bacteria and in at least one genus (Paracoccus) of halophilic, denitrifying bacteria.</text>
</comment>
<dbReference type="Pfam" id="PF01355">
    <property type="entry name" value="HIPIP"/>
    <property type="match status" value="1"/>
</dbReference>
<accession>A0A7Y8GRT2</accession>
<keyword evidence="4 7" id="KW-0249">Electron transport</keyword>
<keyword evidence="1 7" id="KW-0813">Transport</keyword>
<evidence type="ECO:0000256" key="7">
    <source>
        <dbReference type="RuleBase" id="RU000620"/>
    </source>
</evidence>
<dbReference type="InterPro" id="IPR000170">
    <property type="entry name" value="High_potential_FeS_prot"/>
</dbReference>
<comment type="caution">
    <text evidence="10">The sequence shown here is derived from an EMBL/GenBank/DDBJ whole genome shotgun (WGS) entry which is preliminary data.</text>
</comment>
<feature type="domain" description="High potential iron-sulfur proteins family profile" evidence="9">
    <location>
        <begin position="19"/>
        <end position="97"/>
    </location>
</feature>
<dbReference type="GO" id="GO:0051539">
    <property type="term" value="F:4 iron, 4 sulfur cluster binding"/>
    <property type="evidence" value="ECO:0007669"/>
    <property type="project" value="UniProtKB-KW"/>
</dbReference>
<sequence>MAAPPAPEPAAPPAAPQASGSAPMLDEADPAAVALGYVADTTRADKTKYPNHADSQSCANCGLYQGTAGADAGPCPLFAGKQVAAQGWCASYVKKPA</sequence>
<dbReference type="EMBL" id="VYGV01000001">
    <property type="protein sequence ID" value="NWF43699.1"/>
    <property type="molecule type" value="Genomic_DNA"/>
</dbReference>
<dbReference type="Proteomes" id="UP000545507">
    <property type="component" value="Unassembled WGS sequence"/>
</dbReference>
<feature type="region of interest" description="Disordered" evidence="8">
    <location>
        <begin position="1"/>
        <end position="26"/>
    </location>
</feature>
<name>A0A7Y8GRT2_9BURK</name>
<evidence type="ECO:0000256" key="6">
    <source>
        <dbReference type="ARBA" id="ARBA00023014"/>
    </source>
</evidence>
<dbReference type="GO" id="GO:0019646">
    <property type="term" value="P:aerobic electron transport chain"/>
    <property type="evidence" value="ECO:0007669"/>
    <property type="project" value="InterPro"/>
</dbReference>
<comment type="similarity">
    <text evidence="7">Belongs to the high-potential iron-sulfur protein (HiPIP) family.</text>
</comment>
<protein>
    <recommendedName>
        <fullName evidence="7">High-potential iron-sulfur protein</fullName>
        <shortName evidence="7">HiPIP</shortName>
    </recommendedName>
</protein>
<evidence type="ECO:0000256" key="1">
    <source>
        <dbReference type="ARBA" id="ARBA00022448"/>
    </source>
</evidence>
<dbReference type="Gene3D" id="4.10.490.10">
    <property type="entry name" value="High potential iron-sulphur protein"/>
    <property type="match status" value="1"/>
</dbReference>
<dbReference type="GO" id="GO:0046872">
    <property type="term" value="F:metal ion binding"/>
    <property type="evidence" value="ECO:0007669"/>
    <property type="project" value="UniProtKB-KW"/>
</dbReference>
<keyword evidence="6 7" id="KW-0411">Iron-sulfur</keyword>
<reference evidence="10 11" key="1">
    <citation type="submission" date="2019-09" db="EMBL/GenBank/DDBJ databases">
        <title>Hydrogenophaga aromatica sp. nov., isolated from a para-xylene-degrading enrichment culture.</title>
        <authorList>
            <person name="Tancsics A."/>
            <person name="Banerjee S."/>
        </authorList>
    </citation>
    <scope>NUCLEOTIDE SEQUENCE [LARGE SCALE GENOMIC DNA]</scope>
    <source>
        <strain evidence="10 11">D2P1</strain>
    </source>
</reference>
<dbReference type="PROSITE" id="PS51373">
    <property type="entry name" value="HIPIP"/>
    <property type="match status" value="1"/>
</dbReference>
<keyword evidence="2 7" id="KW-0004">4Fe-4S</keyword>
<keyword evidence="11" id="KW-1185">Reference proteome</keyword>